<feature type="chain" id="PRO_5046862157" evidence="1">
    <location>
        <begin position="25"/>
        <end position="166"/>
    </location>
</feature>
<proteinExistence type="predicted"/>
<sequence>MKIKFPLYVLAITTCIACNNSNTAEDTGSNATSRVSENKAKDFDWLLGNWQRTNDEQGKQTFETWARLNDSTYKSHGYTLVKKDTVWQEHVLLVKNNTDWYFKVSVQNESSSTDFKLTQKTDTSFQCENPLNDFPKTIGYNKSGEDLNAVISDGNTTIPYHFKKIK</sequence>
<evidence type="ECO:0000313" key="3">
    <source>
        <dbReference type="EMBL" id="MDA3616505.1"/>
    </source>
</evidence>
<organism evidence="3 4">
    <name type="scientific">Polluticaenibacter yanchengensis</name>
    <dbReference type="NCBI Taxonomy" id="3014562"/>
    <lineage>
        <taxon>Bacteria</taxon>
        <taxon>Pseudomonadati</taxon>
        <taxon>Bacteroidota</taxon>
        <taxon>Chitinophagia</taxon>
        <taxon>Chitinophagales</taxon>
        <taxon>Chitinophagaceae</taxon>
        <taxon>Polluticaenibacter</taxon>
    </lineage>
</organism>
<dbReference type="EMBL" id="JAQGEF010000032">
    <property type="protein sequence ID" value="MDA3616505.1"/>
    <property type="molecule type" value="Genomic_DNA"/>
</dbReference>
<evidence type="ECO:0000313" key="4">
    <source>
        <dbReference type="Proteomes" id="UP001210231"/>
    </source>
</evidence>
<evidence type="ECO:0000256" key="1">
    <source>
        <dbReference type="SAM" id="SignalP"/>
    </source>
</evidence>
<dbReference type="Proteomes" id="UP001210231">
    <property type="component" value="Unassembled WGS sequence"/>
</dbReference>
<dbReference type="InterPro" id="IPR046232">
    <property type="entry name" value="DUF6265"/>
</dbReference>
<keyword evidence="1" id="KW-0732">Signal</keyword>
<gene>
    <name evidence="3" type="ORF">O3P16_16965</name>
</gene>
<feature type="domain" description="DUF6265" evidence="2">
    <location>
        <begin position="44"/>
        <end position="151"/>
    </location>
</feature>
<feature type="signal peptide" evidence="1">
    <location>
        <begin position="1"/>
        <end position="24"/>
    </location>
</feature>
<reference evidence="3 4" key="1">
    <citation type="submission" date="2022-12" db="EMBL/GenBank/DDBJ databases">
        <title>Chitinophagaceae gen. sp. nov., a new member of the family Chitinophagaceae, isolated from soil in a chemical factory.</title>
        <authorList>
            <person name="Ke Z."/>
        </authorList>
    </citation>
    <scope>NUCLEOTIDE SEQUENCE [LARGE SCALE GENOMIC DNA]</scope>
    <source>
        <strain evidence="3 4">LY-5</strain>
    </source>
</reference>
<accession>A0ABT4UQN3</accession>
<evidence type="ECO:0000259" key="2">
    <source>
        <dbReference type="Pfam" id="PF19780"/>
    </source>
</evidence>
<comment type="caution">
    <text evidence="3">The sequence shown here is derived from an EMBL/GenBank/DDBJ whole genome shotgun (WGS) entry which is preliminary data.</text>
</comment>
<protein>
    <submittedName>
        <fullName evidence="3">DUF6265 family protein</fullName>
    </submittedName>
</protein>
<dbReference type="Pfam" id="PF19780">
    <property type="entry name" value="DUF6265"/>
    <property type="match status" value="1"/>
</dbReference>
<name>A0ABT4UQN3_9BACT</name>
<dbReference type="RefSeq" id="WP_407032835.1">
    <property type="nucleotide sequence ID" value="NZ_JAQGEF010000032.1"/>
</dbReference>
<keyword evidence="4" id="KW-1185">Reference proteome</keyword>